<gene>
    <name evidence="5" type="ORF">MEDL_10514</name>
</gene>
<evidence type="ECO:0008006" key="7">
    <source>
        <dbReference type="Google" id="ProtNLM"/>
    </source>
</evidence>
<evidence type="ECO:0000313" key="6">
    <source>
        <dbReference type="Proteomes" id="UP000683360"/>
    </source>
</evidence>
<dbReference type="PROSITE" id="PS50878">
    <property type="entry name" value="RT_POL"/>
    <property type="match status" value="1"/>
</dbReference>
<dbReference type="CDD" id="cd03714">
    <property type="entry name" value="RT_DIRS1"/>
    <property type="match status" value="1"/>
</dbReference>
<feature type="region of interest" description="Disordered" evidence="2">
    <location>
        <begin position="1"/>
        <end position="25"/>
    </location>
</feature>
<feature type="compositionally biased region" description="Basic residues" evidence="2">
    <location>
        <begin position="102"/>
        <end position="112"/>
    </location>
</feature>
<keyword evidence="6" id="KW-1185">Reference proteome</keyword>
<evidence type="ECO:0000259" key="4">
    <source>
        <dbReference type="PROSITE" id="PS51898"/>
    </source>
</evidence>
<dbReference type="OrthoDB" id="7698392at2759"/>
<dbReference type="InterPro" id="IPR011010">
    <property type="entry name" value="DNA_brk_join_enz"/>
</dbReference>
<dbReference type="EMBL" id="CAJPWZ010000523">
    <property type="protein sequence ID" value="CAG2195574.1"/>
    <property type="molecule type" value="Genomic_DNA"/>
</dbReference>
<evidence type="ECO:0000259" key="3">
    <source>
        <dbReference type="PROSITE" id="PS50878"/>
    </source>
</evidence>
<feature type="region of interest" description="Disordered" evidence="2">
    <location>
        <begin position="340"/>
        <end position="408"/>
    </location>
</feature>
<dbReference type="Proteomes" id="UP000683360">
    <property type="component" value="Unassembled WGS sequence"/>
</dbReference>
<accession>A0A8S3QQ90</accession>
<dbReference type="Gene3D" id="3.10.10.10">
    <property type="entry name" value="HIV Type 1 Reverse Transcriptase, subunit A, domain 1"/>
    <property type="match status" value="1"/>
</dbReference>
<evidence type="ECO:0000256" key="1">
    <source>
        <dbReference type="ARBA" id="ARBA00023172"/>
    </source>
</evidence>
<keyword evidence="1" id="KW-0233">DNA recombination</keyword>
<feature type="region of interest" description="Disordered" evidence="2">
    <location>
        <begin position="48"/>
        <end position="158"/>
    </location>
</feature>
<feature type="compositionally biased region" description="Acidic residues" evidence="2">
    <location>
        <begin position="135"/>
        <end position="144"/>
    </location>
</feature>
<organism evidence="5 6">
    <name type="scientific">Mytilus edulis</name>
    <name type="common">Blue mussel</name>
    <dbReference type="NCBI Taxonomy" id="6550"/>
    <lineage>
        <taxon>Eukaryota</taxon>
        <taxon>Metazoa</taxon>
        <taxon>Spiralia</taxon>
        <taxon>Lophotrochozoa</taxon>
        <taxon>Mollusca</taxon>
        <taxon>Bivalvia</taxon>
        <taxon>Autobranchia</taxon>
        <taxon>Pteriomorphia</taxon>
        <taxon>Mytilida</taxon>
        <taxon>Mytiloidea</taxon>
        <taxon>Mytilidae</taxon>
        <taxon>Mytilinae</taxon>
        <taxon>Mytilus</taxon>
    </lineage>
</organism>
<dbReference type="InterPro" id="IPR013320">
    <property type="entry name" value="ConA-like_dom_sf"/>
</dbReference>
<dbReference type="SUPFAM" id="SSF49899">
    <property type="entry name" value="Concanavalin A-like lectins/glucanases"/>
    <property type="match status" value="1"/>
</dbReference>
<dbReference type="InterPro" id="IPR002104">
    <property type="entry name" value="Integrase_catalytic"/>
</dbReference>
<dbReference type="SUPFAM" id="SSF56349">
    <property type="entry name" value="DNA breaking-rejoining enzymes"/>
    <property type="match status" value="1"/>
</dbReference>
<feature type="domain" description="Tyr recombinase" evidence="4">
    <location>
        <begin position="958"/>
        <end position="1164"/>
    </location>
</feature>
<dbReference type="Gene3D" id="2.60.120.200">
    <property type="match status" value="1"/>
</dbReference>
<dbReference type="SUPFAM" id="SSF56672">
    <property type="entry name" value="DNA/RNA polymerases"/>
    <property type="match status" value="1"/>
</dbReference>
<reference evidence="5" key="1">
    <citation type="submission" date="2021-03" db="EMBL/GenBank/DDBJ databases">
        <authorList>
            <person name="Bekaert M."/>
        </authorList>
    </citation>
    <scope>NUCLEOTIDE SEQUENCE</scope>
</reference>
<dbReference type="GO" id="GO:0015074">
    <property type="term" value="P:DNA integration"/>
    <property type="evidence" value="ECO:0007669"/>
    <property type="project" value="InterPro"/>
</dbReference>
<dbReference type="Gene3D" id="1.10.443.10">
    <property type="entry name" value="Intergrase catalytic core"/>
    <property type="match status" value="1"/>
</dbReference>
<feature type="compositionally biased region" description="Basic and acidic residues" evidence="2">
    <location>
        <begin position="86"/>
        <end position="100"/>
    </location>
</feature>
<comment type="caution">
    <text evidence="5">The sequence shown here is derived from an EMBL/GenBank/DDBJ whole genome shotgun (WGS) entry which is preliminary data.</text>
</comment>
<dbReference type="InterPro" id="IPR043502">
    <property type="entry name" value="DNA/RNA_pol_sf"/>
</dbReference>
<name>A0A8S3QQ90_MYTED</name>
<dbReference type="InterPro" id="IPR013762">
    <property type="entry name" value="Integrase-like_cat_sf"/>
</dbReference>
<dbReference type="Pfam" id="PF00078">
    <property type="entry name" value="RVT_1"/>
    <property type="match status" value="1"/>
</dbReference>
<dbReference type="InterPro" id="IPR000477">
    <property type="entry name" value="RT_dom"/>
</dbReference>
<dbReference type="Gene3D" id="3.30.70.270">
    <property type="match status" value="1"/>
</dbReference>
<dbReference type="CDD" id="cd09275">
    <property type="entry name" value="RNase_HI_RT_DIRS1"/>
    <property type="match status" value="1"/>
</dbReference>
<dbReference type="InterPro" id="IPR043128">
    <property type="entry name" value="Rev_trsase/Diguanyl_cyclase"/>
</dbReference>
<dbReference type="GO" id="GO:0006310">
    <property type="term" value="P:DNA recombination"/>
    <property type="evidence" value="ECO:0007669"/>
    <property type="project" value="UniProtKB-KW"/>
</dbReference>
<evidence type="ECO:0000313" key="5">
    <source>
        <dbReference type="EMBL" id="CAG2195574.1"/>
    </source>
</evidence>
<protein>
    <recommendedName>
        <fullName evidence="7">Reverse transcriptase domain-containing protein</fullName>
    </recommendedName>
</protein>
<dbReference type="PROSITE" id="PS51898">
    <property type="entry name" value="TYR_RECOMBINASE"/>
    <property type="match status" value="1"/>
</dbReference>
<proteinExistence type="predicted"/>
<feature type="compositionally biased region" description="Low complexity" evidence="2">
    <location>
        <begin position="115"/>
        <end position="134"/>
    </location>
</feature>
<feature type="domain" description="Reverse transcriptase" evidence="3">
    <location>
        <begin position="509"/>
        <end position="691"/>
    </location>
</feature>
<evidence type="ECO:0000256" key="2">
    <source>
        <dbReference type="SAM" id="MobiDB-lite"/>
    </source>
</evidence>
<sequence length="1516" mass="170107">MANAQLNDIPLGMATPSRESGALDSEDHRVIDENVSFTAVAVETDKVVESLGSSHKARRNISSRQDDEMSLVDGTEEDVRQSWSDLDTKNPKRKRDDSVPSRKGKIKHRKVVNHSSSSSENTSSSESSSSNSESESSEDNEAFDPEPSLSKDKKEKVPSHVTKYIEKYALKGISKKTRQDMSLNWPIPSSKGLKALETDRFFKKNYFQGRKWNARLERSKINTQLRILDVMGPLSRLWSEAHRIKKDNQGMDPSDVIQLTQRAIVLAGNAHYVYNTDRRKAMLVKTMPDSLDFLNEKKGKKALAKSKGQLFGNKFLKSLAKENKDNKELREMLLFSNKKKHAAGAHKQPAVCGRQTSSPSTSFREETLAGKPVTEQTGEQLWSAPESAPEPDPEPNPDSTSEQPSVQETCKPIERVGQEKTFSHIQNYFQLPMNCIINQNSIPVGGRVSLFLQNWNSITKDPWVLQCVKGIKLDFLATPFQNQIPNQAFFNQENQDLINKEITGLLNKKAITQSFLTKDSFISNIFLVPKKGGGQRPVINLKGLNVFLRYEHFKMEGIHLLKDLLLKNDWMVKIDLTDAYLTLQIAKEHRKYLRFFWQGKIMEFRSLPFGIAVAPRIFTKLMKVPMTLLRRLGVRLIVYLDDILIMNQSNQKILSDLSTVLSILRGLGFLINTNKSVMEPSQTMEFLGYTVNSKLLTLSLPKEKVEKIKNSSKLMLEHKKVSARDLAQLIGQLTATNQAVLPGPLHYRSLQILKTKALHLGGHYDHQIQLNEEVQNELHWWVTKLGSWNGKALLRPEPHLTIQSDASLSGWGATCQQISIGGLWIDEEKSLHINQLELKAAMFALEARSPSESGRCPSPILERDKGLCFSPVLSNKYVSGESSGGKQSDNSDNSSLAIPGLVPSVTSNVSRLSSVTSHESQHCIVSHERATPTDSDKTLKLAGWTVSGDHLTQLEFQRKLKNYSLGLGNREQDLLTTVPGISGLAVLGKKLSILLALAAPKRISEIARLDRRFMSRNKSSIIFHLPGLSKNKKDCNNRSVKYCKIFKEKLCVISCIHEYELRTEHLRPVSKHEPDPLLRSTKKPFKGLSSQTVGNWIKWVMKEAGIDISLFQAHSCRMVSTSKAAMSGISMDDIMSMADWSNTRTFNKFYFRTNEKAGFADKVLEMNRFDNYEDYFDVSIDNTNYSSVMTLLTEVLVLQGLFTLTKANLELLWPFDSKAYAREVNINNSTQDDSAGCDMTFTNIKPSGFPVKSTAFDGSSHYDIRIEGVAVDDFSFSFWLNTAKQHGALFHYKPDDPSTDLQDIKLWLVTKQIHFARVLQTKTETEICGSSVSEGNWYYISYGIDKGNGKMWMYMDTSKVYDKDESYKDNVIFPVPGTLRVGGMFDNSSENYEGSITCIGFHSASVPSSSLTKTPCTLSSRSTFTPSCSSNIRGNYGGSKGRFLLYSGSINDLEEMFSVNTCGVVACGSTCLKHGGCLYIQYDKLKPGCTRCYLFKVGTGNAISTNGLFYQLSFFV</sequence>
<dbReference type="PANTHER" id="PTHR33050:SF7">
    <property type="entry name" value="RIBONUCLEASE H"/>
    <property type="match status" value="1"/>
</dbReference>
<dbReference type="InterPro" id="IPR052055">
    <property type="entry name" value="Hepadnavirus_pol/RT"/>
</dbReference>
<dbReference type="CDD" id="cd00397">
    <property type="entry name" value="DNA_BRE_C"/>
    <property type="match status" value="1"/>
</dbReference>
<dbReference type="GO" id="GO:0003677">
    <property type="term" value="F:DNA binding"/>
    <property type="evidence" value="ECO:0007669"/>
    <property type="project" value="InterPro"/>
</dbReference>
<dbReference type="PANTHER" id="PTHR33050">
    <property type="entry name" value="REVERSE TRANSCRIPTASE DOMAIN-CONTAINING PROTEIN"/>
    <property type="match status" value="1"/>
</dbReference>
<feature type="compositionally biased region" description="Basic and acidic residues" evidence="2">
    <location>
        <begin position="149"/>
        <end position="158"/>
    </location>
</feature>